<gene>
    <name evidence="5" type="ORF">PAEH1_12230</name>
</gene>
<evidence type="ECO:0000313" key="5">
    <source>
        <dbReference type="EMBL" id="AQS52107.1"/>
    </source>
</evidence>
<dbReference type="GO" id="GO:0016787">
    <property type="term" value="F:hydrolase activity"/>
    <property type="evidence" value="ECO:0007669"/>
    <property type="project" value="UniProtKB-KW"/>
</dbReference>
<dbReference type="InterPro" id="IPR035437">
    <property type="entry name" value="SNase_OB-fold_sf"/>
</dbReference>
<dbReference type="OrthoDB" id="9805504at2"/>
<dbReference type="SMART" id="SM00318">
    <property type="entry name" value="SNc"/>
    <property type="match status" value="1"/>
</dbReference>
<dbReference type="GO" id="GO:0004519">
    <property type="term" value="F:endonuclease activity"/>
    <property type="evidence" value="ECO:0007669"/>
    <property type="project" value="UniProtKB-KW"/>
</dbReference>
<name>A0A1U9K243_9BURK</name>
<dbReference type="GO" id="GO:0003676">
    <property type="term" value="F:nucleic acid binding"/>
    <property type="evidence" value="ECO:0007669"/>
    <property type="project" value="InterPro"/>
</dbReference>
<dbReference type="PROSITE" id="PS50830">
    <property type="entry name" value="TNASE_3"/>
    <property type="match status" value="1"/>
</dbReference>
<evidence type="ECO:0000313" key="6">
    <source>
        <dbReference type="Proteomes" id="UP000189369"/>
    </source>
</evidence>
<organism evidence="5 6">
    <name type="scientific">Paenalcaligenes hominis</name>
    <dbReference type="NCBI Taxonomy" id="643674"/>
    <lineage>
        <taxon>Bacteria</taxon>
        <taxon>Pseudomonadati</taxon>
        <taxon>Pseudomonadota</taxon>
        <taxon>Betaproteobacteria</taxon>
        <taxon>Burkholderiales</taxon>
        <taxon>Alcaligenaceae</taxon>
        <taxon>Paenalcaligenes</taxon>
    </lineage>
</organism>
<dbReference type="SUPFAM" id="SSF50199">
    <property type="entry name" value="Staphylococcal nuclease"/>
    <property type="match status" value="1"/>
</dbReference>
<dbReference type="STRING" id="643674.PAEH1_12230"/>
<sequence length="227" mass="25425">MAKKKLSIKKNKHGKWVILWGTQTISWKQAAVVGVVSAVLVSLGIGTGSDYVDLPGFKAPSTSTTTVKRPKGEFELKGKITHVADGDTVNIEVAGVRERVRLANIDSPETTGRADRPGQPYADDAQRALEKMVLNKVLALRCFEQDHYGRNVCDIPLPNGNTANQQMVKQGWAWAYTGSNERYLRDKSLKAIQKRAQQQRIGLWQAKKTPIAPWVWRVQCWQQKKCD</sequence>
<keyword evidence="2" id="KW-0255">Endonuclease</keyword>
<dbReference type="Gene3D" id="2.40.50.90">
    <property type="match status" value="1"/>
</dbReference>
<dbReference type="PANTHER" id="PTHR12302">
    <property type="entry name" value="EBNA2 BINDING PROTEIN P100"/>
    <property type="match status" value="1"/>
</dbReference>
<dbReference type="KEGG" id="phn:PAEH1_12230"/>
<feature type="domain" description="TNase-like" evidence="4">
    <location>
        <begin position="74"/>
        <end position="206"/>
    </location>
</feature>
<proteinExistence type="predicted"/>
<dbReference type="GO" id="GO:0005737">
    <property type="term" value="C:cytoplasm"/>
    <property type="evidence" value="ECO:0007669"/>
    <property type="project" value="TreeGrafter"/>
</dbReference>
<dbReference type="Proteomes" id="UP000189369">
    <property type="component" value="Chromosome"/>
</dbReference>
<evidence type="ECO:0000256" key="1">
    <source>
        <dbReference type="ARBA" id="ARBA00022722"/>
    </source>
</evidence>
<dbReference type="PROSITE" id="PS01123">
    <property type="entry name" value="TNASE_1"/>
    <property type="match status" value="1"/>
</dbReference>
<dbReference type="InterPro" id="IPR002071">
    <property type="entry name" value="Thermonucl_AS"/>
</dbReference>
<evidence type="ECO:0000259" key="4">
    <source>
        <dbReference type="PROSITE" id="PS50830"/>
    </source>
</evidence>
<dbReference type="EMBL" id="CP019697">
    <property type="protein sequence ID" value="AQS52107.1"/>
    <property type="molecule type" value="Genomic_DNA"/>
</dbReference>
<reference evidence="5 6" key="1">
    <citation type="submission" date="2017-01" db="EMBL/GenBank/DDBJ databases">
        <title>Complete Genome Sequence of Paenalcaligenes hominis, Isolated from a paraplegic Patient with neurogenic bladder.</title>
        <authorList>
            <person name="Mukhopadhyay R."/>
            <person name="Joaquin J."/>
            <person name="Hogue R."/>
            <person name="Kilaru A."/>
            <person name="Jospin G."/>
            <person name="Mars K."/>
            <person name="Eisen J.A."/>
            <person name="Chaturvedi V."/>
        </authorList>
    </citation>
    <scope>NUCLEOTIDE SEQUENCE [LARGE SCALE GENOMIC DNA]</scope>
    <source>
        <strain evidence="5 6">15S00501</strain>
    </source>
</reference>
<protein>
    <recommendedName>
        <fullName evidence="4">TNase-like domain-containing protein</fullName>
    </recommendedName>
</protein>
<dbReference type="InterPro" id="IPR016071">
    <property type="entry name" value="Staphylococal_nuclease_OB-fold"/>
</dbReference>
<evidence type="ECO:0000256" key="2">
    <source>
        <dbReference type="ARBA" id="ARBA00022759"/>
    </source>
</evidence>
<keyword evidence="1" id="KW-0540">Nuclease</keyword>
<accession>A0A1U9K243</accession>
<dbReference type="PANTHER" id="PTHR12302:SF3">
    <property type="entry name" value="SERINE_THREONINE-PROTEIN KINASE 31"/>
    <property type="match status" value="1"/>
</dbReference>
<keyword evidence="3" id="KW-0378">Hydrolase</keyword>
<dbReference type="Pfam" id="PF00565">
    <property type="entry name" value="SNase"/>
    <property type="match status" value="1"/>
</dbReference>
<dbReference type="AlphaFoldDB" id="A0A1U9K243"/>
<evidence type="ECO:0000256" key="3">
    <source>
        <dbReference type="ARBA" id="ARBA00022801"/>
    </source>
</evidence>